<evidence type="ECO:0000313" key="1">
    <source>
        <dbReference type="EMBL" id="KOO27296.1"/>
    </source>
</evidence>
<comment type="caution">
    <text evidence="1">The sequence shown here is derived from an EMBL/GenBank/DDBJ whole genome shotgun (WGS) entry which is preliminary data.</text>
</comment>
<reference evidence="2" key="1">
    <citation type="journal article" date="2015" name="PLoS Genet.">
        <title>Genome Sequence and Transcriptome Analyses of Chrysochromulina tobin: Metabolic Tools for Enhanced Algal Fitness in the Prominent Order Prymnesiales (Haptophyceae).</title>
        <authorList>
            <person name="Hovde B.T."/>
            <person name="Deodato C.R."/>
            <person name="Hunsperger H.M."/>
            <person name="Ryken S.A."/>
            <person name="Yost W."/>
            <person name="Jha R.K."/>
            <person name="Patterson J."/>
            <person name="Monnat R.J. Jr."/>
            <person name="Barlow S.B."/>
            <person name="Starkenburg S.R."/>
            <person name="Cattolico R.A."/>
        </authorList>
    </citation>
    <scope>NUCLEOTIDE SEQUENCE</scope>
    <source>
        <strain evidence="2">CCMP291</strain>
    </source>
</reference>
<name>A0A0M0JL24_9EUKA</name>
<proteinExistence type="predicted"/>
<gene>
    <name evidence="1" type="ORF">Ctob_013056</name>
</gene>
<dbReference type="AlphaFoldDB" id="A0A0M0JL24"/>
<evidence type="ECO:0000313" key="2">
    <source>
        <dbReference type="Proteomes" id="UP000037460"/>
    </source>
</evidence>
<dbReference type="OrthoDB" id="40285at2759"/>
<sequence>MLSSISPMMLAQSANPMMTTCGAVRSTFRDNSCCTATLGNSIPVPSSCPTLDELVTFPKQMGNWTPCPIEEYYMTYSASNPTAPGYVGCVSEAGARPCGWTDYYTYTAATRTCTTIGTMQTALHAVRGGSPTMTADMLRLTNTETLPTITFPAIPMAYPSAGSDPNNAESKELELTTKAFMTYYGSQMDFTNMNFYLTYGTENGMVATVAIKLLEIARTTCNRALPVLLEAPAYGYDWGASVMWADNRRSSFYNGVECPCRNETGGCQRAGQLSLTQVGWSPTQFAAGIAPMRADAFGVMHTPNSTSANSPWFQTNVIPGNPIGRFQECRTPRNRCLCDGVYYLPNFVAPGTALRNFQCYSFAHSVTKFYSAQVRAGFMFVMDYAAATAASSQIMGSMRALGNAAASYMQLHGQIQLMKKMMEIPLSSPSSWLNALSRTQYAKWDALDAAITVCNTNRILMRTPEQQKYFGAYVFGYMHPSLQGYSINIGATSNDFFKSVVNYDVFDYSWGWRGEVPTNYGYSTIMPNVTVNDFFRIHLFRAEAVYLELARRLTLVCTDKTAKVTATALSVNQWILLRTPVSGRRALQAPGTAPEEAPGLHERALKIMEVTKRHGEEMNLVDAIKHAMMTDPNQPTKWEIGMPYEMRND</sequence>
<accession>A0A0M0JL24</accession>
<keyword evidence="2" id="KW-1185">Reference proteome</keyword>
<dbReference type="Proteomes" id="UP000037460">
    <property type="component" value="Unassembled WGS sequence"/>
</dbReference>
<dbReference type="EMBL" id="JWZX01002734">
    <property type="protein sequence ID" value="KOO27296.1"/>
    <property type="molecule type" value="Genomic_DNA"/>
</dbReference>
<organism evidence="1 2">
    <name type="scientific">Chrysochromulina tobinii</name>
    <dbReference type="NCBI Taxonomy" id="1460289"/>
    <lineage>
        <taxon>Eukaryota</taxon>
        <taxon>Haptista</taxon>
        <taxon>Haptophyta</taxon>
        <taxon>Prymnesiophyceae</taxon>
        <taxon>Prymnesiales</taxon>
        <taxon>Chrysochromulinaceae</taxon>
        <taxon>Chrysochromulina</taxon>
    </lineage>
</organism>
<protein>
    <submittedName>
        <fullName evidence="1">Coccolith scale associated protein-1</fullName>
    </submittedName>
</protein>